<dbReference type="GO" id="GO:0016787">
    <property type="term" value="F:hydrolase activity"/>
    <property type="evidence" value="ECO:0007669"/>
    <property type="project" value="UniProtKB-KW"/>
</dbReference>
<dbReference type="PANTHER" id="PTHR42648">
    <property type="entry name" value="TRANSPOSASE, PUTATIVE-RELATED"/>
    <property type="match status" value="1"/>
</dbReference>
<name>A0AAW2XNN3_9LAMI</name>
<dbReference type="InterPro" id="IPR013103">
    <property type="entry name" value="RVT_2"/>
</dbReference>
<dbReference type="InterPro" id="IPR001584">
    <property type="entry name" value="Integrase_cat-core"/>
</dbReference>
<proteinExistence type="predicted"/>
<dbReference type="GO" id="GO:0015074">
    <property type="term" value="P:DNA integration"/>
    <property type="evidence" value="ECO:0007669"/>
    <property type="project" value="InterPro"/>
</dbReference>
<dbReference type="GO" id="GO:0046872">
    <property type="term" value="F:metal ion binding"/>
    <property type="evidence" value="ECO:0007669"/>
    <property type="project" value="UniProtKB-KW"/>
</dbReference>
<keyword evidence="1" id="KW-0479">Metal-binding</keyword>
<dbReference type="PROSITE" id="PS50994">
    <property type="entry name" value="INTEGRASE"/>
    <property type="match status" value="1"/>
</dbReference>
<dbReference type="PANTHER" id="PTHR42648:SF27">
    <property type="entry name" value="RNA-DIRECTED DNA POLYMERASE"/>
    <property type="match status" value="1"/>
</dbReference>
<accession>A0AAW2XNN3</accession>
<reference evidence="4" key="2">
    <citation type="journal article" date="2024" name="Plant">
        <title>Genomic evolution and insights into agronomic trait innovations of Sesamum species.</title>
        <authorList>
            <person name="Miao H."/>
            <person name="Wang L."/>
            <person name="Qu L."/>
            <person name="Liu H."/>
            <person name="Sun Y."/>
            <person name="Le M."/>
            <person name="Wang Q."/>
            <person name="Wei S."/>
            <person name="Zheng Y."/>
            <person name="Lin W."/>
            <person name="Duan Y."/>
            <person name="Cao H."/>
            <person name="Xiong S."/>
            <person name="Wang X."/>
            <person name="Wei L."/>
            <person name="Li C."/>
            <person name="Ma Q."/>
            <person name="Ju M."/>
            <person name="Zhao R."/>
            <person name="Li G."/>
            <person name="Mu C."/>
            <person name="Tian Q."/>
            <person name="Mei H."/>
            <person name="Zhang T."/>
            <person name="Gao T."/>
            <person name="Zhang H."/>
        </authorList>
    </citation>
    <scope>NUCLEOTIDE SEQUENCE</scope>
    <source>
        <strain evidence="4">KEN1</strain>
    </source>
</reference>
<dbReference type="GO" id="GO:0003676">
    <property type="term" value="F:nucleic acid binding"/>
    <property type="evidence" value="ECO:0007669"/>
    <property type="project" value="InterPro"/>
</dbReference>
<evidence type="ECO:0000313" key="4">
    <source>
        <dbReference type="EMBL" id="KAL0455316.1"/>
    </source>
</evidence>
<gene>
    <name evidence="4" type="ORF">Slati_0870800</name>
</gene>
<dbReference type="InterPro" id="IPR012337">
    <property type="entry name" value="RNaseH-like_sf"/>
</dbReference>
<evidence type="ECO:0000256" key="2">
    <source>
        <dbReference type="ARBA" id="ARBA00022801"/>
    </source>
</evidence>
<organism evidence="4">
    <name type="scientific">Sesamum latifolium</name>
    <dbReference type="NCBI Taxonomy" id="2727402"/>
    <lineage>
        <taxon>Eukaryota</taxon>
        <taxon>Viridiplantae</taxon>
        <taxon>Streptophyta</taxon>
        <taxon>Embryophyta</taxon>
        <taxon>Tracheophyta</taxon>
        <taxon>Spermatophyta</taxon>
        <taxon>Magnoliopsida</taxon>
        <taxon>eudicotyledons</taxon>
        <taxon>Gunneridae</taxon>
        <taxon>Pentapetalae</taxon>
        <taxon>asterids</taxon>
        <taxon>lamiids</taxon>
        <taxon>Lamiales</taxon>
        <taxon>Pedaliaceae</taxon>
        <taxon>Sesamum</taxon>
    </lineage>
</organism>
<dbReference type="AlphaFoldDB" id="A0AAW2XNN3"/>
<sequence length="346" mass="39974">MTRKPFVRQSMLANGLLDLIHTDVCGPLNTQARGGFSYFITFIDDHSWYGYVYLMRYKSEAFVRFKEFRLEVENQTDCKIKTLWSDQGGEHLSSEFLDYLEKNGIVSQWTPPGMLQLNGVAKRRNRTLLDMAVGQAPYQIWHGKLASYKYLRVWGSPAYVKRLVGDKLDSRTSSAPILSIDNVPVLRRLARVPQPPERYGFLSVIGQLDNDPKTYRETMPDIDSEKWLEVMKFKMDSMSSNQVWTLVGRPKCVKPVRCRWVYKCKIDVDGEVTTFKARLVAKGYTLRPGINSEDTFSPVAMAKSMRIMLAIAAWYDYAIWQMDVKMASLNGSLRKRSIWISRRDSR</sequence>
<dbReference type="Gene3D" id="3.30.420.10">
    <property type="entry name" value="Ribonuclease H-like superfamily/Ribonuclease H"/>
    <property type="match status" value="1"/>
</dbReference>
<dbReference type="Pfam" id="PF07727">
    <property type="entry name" value="RVT_2"/>
    <property type="match status" value="1"/>
</dbReference>
<protein>
    <recommendedName>
        <fullName evidence="3">Integrase catalytic domain-containing protein</fullName>
    </recommendedName>
</protein>
<keyword evidence="2" id="KW-0378">Hydrolase</keyword>
<dbReference type="InterPro" id="IPR039537">
    <property type="entry name" value="Retrotran_Ty1/copia-like"/>
</dbReference>
<dbReference type="InterPro" id="IPR036397">
    <property type="entry name" value="RNaseH_sf"/>
</dbReference>
<reference evidence="4" key="1">
    <citation type="submission" date="2020-06" db="EMBL/GenBank/DDBJ databases">
        <authorList>
            <person name="Li T."/>
            <person name="Hu X."/>
            <person name="Zhang T."/>
            <person name="Song X."/>
            <person name="Zhang H."/>
            <person name="Dai N."/>
            <person name="Sheng W."/>
            <person name="Hou X."/>
            <person name="Wei L."/>
        </authorList>
    </citation>
    <scope>NUCLEOTIDE SEQUENCE</scope>
    <source>
        <strain evidence="4">KEN1</strain>
        <tissue evidence="4">Leaf</tissue>
    </source>
</reference>
<dbReference type="EMBL" id="JACGWN010000003">
    <property type="protein sequence ID" value="KAL0455316.1"/>
    <property type="molecule type" value="Genomic_DNA"/>
</dbReference>
<dbReference type="SUPFAM" id="SSF53098">
    <property type="entry name" value="Ribonuclease H-like"/>
    <property type="match status" value="1"/>
</dbReference>
<evidence type="ECO:0000256" key="1">
    <source>
        <dbReference type="ARBA" id="ARBA00022723"/>
    </source>
</evidence>
<evidence type="ECO:0000259" key="3">
    <source>
        <dbReference type="PROSITE" id="PS50994"/>
    </source>
</evidence>
<feature type="domain" description="Integrase catalytic" evidence="3">
    <location>
        <begin position="1"/>
        <end position="184"/>
    </location>
</feature>
<comment type="caution">
    <text evidence="4">The sequence shown here is derived from an EMBL/GenBank/DDBJ whole genome shotgun (WGS) entry which is preliminary data.</text>
</comment>